<comment type="function">
    <text evidence="3">DNA-binding protein that binds to both double-stranded and single-stranded DNA without significant sequence specificity to reversibly repress the transcriptional activity of chloroplast nucleoids by promoting DNA compaction and possibly regulate DNA replication.</text>
</comment>
<evidence type="ECO:0000256" key="13">
    <source>
        <dbReference type="ARBA" id="ARBA00023004"/>
    </source>
</evidence>
<dbReference type="GO" id="GO:0009337">
    <property type="term" value="C:sulfite reductase complex (NADPH)"/>
    <property type="evidence" value="ECO:0007669"/>
    <property type="project" value="TreeGrafter"/>
</dbReference>
<evidence type="ECO:0000256" key="15">
    <source>
        <dbReference type="ARBA" id="ARBA00046513"/>
    </source>
</evidence>
<reference evidence="19 20" key="1">
    <citation type="journal article" date="2024" name="Nat. Commun.">
        <title>Phylogenomics reveals the evolutionary origins of lichenization in chlorophyte algae.</title>
        <authorList>
            <person name="Puginier C."/>
            <person name="Libourel C."/>
            <person name="Otte J."/>
            <person name="Skaloud P."/>
            <person name="Haon M."/>
            <person name="Grisel S."/>
            <person name="Petersen M."/>
            <person name="Berrin J.G."/>
            <person name="Delaux P.M."/>
            <person name="Dal Grande F."/>
            <person name="Keller J."/>
        </authorList>
    </citation>
    <scope>NUCLEOTIDE SEQUENCE [LARGE SCALE GENOMIC DNA]</scope>
    <source>
        <strain evidence="19 20">SAG 2145</strain>
    </source>
</reference>
<dbReference type="EMBL" id="JALJOS010000012">
    <property type="protein sequence ID" value="KAK9832316.1"/>
    <property type="molecule type" value="Genomic_DNA"/>
</dbReference>
<keyword evidence="12" id="KW-0560">Oxidoreductase</keyword>
<dbReference type="InterPro" id="IPR011787">
    <property type="entry name" value="SiR_ferredoxin-dep"/>
</dbReference>
<evidence type="ECO:0000256" key="10">
    <source>
        <dbReference type="ARBA" id="ARBA00022723"/>
    </source>
</evidence>
<evidence type="ECO:0000256" key="9">
    <source>
        <dbReference type="ARBA" id="ARBA00022617"/>
    </source>
</evidence>
<evidence type="ECO:0000256" key="7">
    <source>
        <dbReference type="ARBA" id="ARBA00012353"/>
    </source>
</evidence>
<evidence type="ECO:0000256" key="1">
    <source>
        <dbReference type="ARBA" id="ARBA00001929"/>
    </source>
</evidence>
<dbReference type="Proteomes" id="UP001438707">
    <property type="component" value="Unassembled WGS sequence"/>
</dbReference>
<sequence>MLRPSGRPDWIQLSLNAYDVPHVKHPSPQLRSATAFTGVEKGAVRMHGSAGSSLFGSPVAGTVSRSSSTRGAAVTPVCVATPTRPPSTRPAKLSKVETIKDQSDYLRHPLMEEIASETTTNINEAAAQLMKFHGSYQQDNRDKRTSGKGKFYQFMMRTRQPAGLVSNQLYLVMDTLADKYGNGTLRLTTRQTYQLHGVLKEDLKTVFSSVIKNMGSTLGACGDVNRNVLAPPAPFKNRPEYAACEQYAQDIADLLAPQSGAYYDIWLDGEKFFTHDMERPEVTAARMDNPHGTNFEGSPEPIYGNVFLPRKFKIAITVPGDNSVDLFTNDLGLVVITDPASGELQGFNILVGGGMGRAHRNNDTFARMTDALGYVPKEDIFAAVKAIVATQRDYGRRDDRRQARLKYLVQEWGVDRFRTVTEQYYGKKMQPFKAMPAWEYKDYLGWTEQGDGNLAFGVFVQSGRLKGEMKQALRRIIERYELPVRLTPEQNVILCDIDPQWRNDIISTLQSAGVRDVPDIDPLDRLSMACPALPLCGLAIAEAERGLPDLNKRIRAMMSQQGFADSEAPVVRVTGCPNGCTRPYMAELGFVGDGPNSYQLWLGGSPNQTRLAEPFLERMKIQKLEETLEPLFYHYKQARKPQEPFGDFCTRVGFEALRKYSKSFVGKAAEEKLPQVRLGQANLDAVQAVANKQGKSLTHMLSEVVSAGLQSFP</sequence>
<dbReference type="Gene3D" id="3.90.480.10">
    <property type="entry name" value="Sulfite Reductase Hemoprotein,Domain 2"/>
    <property type="match status" value="1"/>
</dbReference>
<evidence type="ECO:0000313" key="19">
    <source>
        <dbReference type="EMBL" id="KAK9832316.1"/>
    </source>
</evidence>
<evidence type="ECO:0000259" key="17">
    <source>
        <dbReference type="Pfam" id="PF01077"/>
    </source>
</evidence>
<organism evidence="19 20">
    <name type="scientific">Apatococcus lobatus</name>
    <dbReference type="NCBI Taxonomy" id="904363"/>
    <lineage>
        <taxon>Eukaryota</taxon>
        <taxon>Viridiplantae</taxon>
        <taxon>Chlorophyta</taxon>
        <taxon>core chlorophytes</taxon>
        <taxon>Trebouxiophyceae</taxon>
        <taxon>Chlorellales</taxon>
        <taxon>Chlorellaceae</taxon>
        <taxon>Apatococcus</taxon>
    </lineage>
</organism>
<evidence type="ECO:0000256" key="14">
    <source>
        <dbReference type="ARBA" id="ARBA00023014"/>
    </source>
</evidence>
<dbReference type="SUPFAM" id="SSF56014">
    <property type="entry name" value="Nitrite and sulphite reductase 4Fe-4S domain-like"/>
    <property type="match status" value="2"/>
</dbReference>
<accession>A0AAW1RG79</accession>
<proteinExistence type="inferred from homology"/>
<dbReference type="InterPro" id="IPR006067">
    <property type="entry name" value="NO2/SO3_Rdtase_4Fe4S_dom"/>
</dbReference>
<dbReference type="GO" id="GO:0016002">
    <property type="term" value="F:sulfite reductase activity"/>
    <property type="evidence" value="ECO:0007669"/>
    <property type="project" value="TreeGrafter"/>
</dbReference>
<dbReference type="InterPro" id="IPR006066">
    <property type="entry name" value="NO2/SO3_Rdtase_FeS/sirohaem_BS"/>
</dbReference>
<keyword evidence="10" id="KW-0479">Metal-binding</keyword>
<dbReference type="InterPro" id="IPR005117">
    <property type="entry name" value="NiRdtase/SiRdtase_haem-b_fer"/>
</dbReference>
<keyword evidence="13" id="KW-0408">Iron</keyword>
<dbReference type="InterPro" id="IPR036136">
    <property type="entry name" value="Nit/Sulf_reduc_fer-like_dom_sf"/>
</dbReference>
<comment type="caution">
    <text evidence="19">The sequence shown here is derived from an EMBL/GenBank/DDBJ whole genome shotgun (WGS) entry which is preliminary data.</text>
</comment>
<comment type="cofactor">
    <cofactor evidence="2">
        <name>[4Fe-4S] cluster</name>
        <dbReference type="ChEBI" id="CHEBI:49883"/>
    </cofactor>
</comment>
<evidence type="ECO:0000256" key="5">
    <source>
        <dbReference type="ARBA" id="ARBA00004595"/>
    </source>
</evidence>
<dbReference type="InterPro" id="IPR045854">
    <property type="entry name" value="NO2/SO3_Rdtase_4Fe4S_sf"/>
</dbReference>
<dbReference type="SUPFAM" id="SSF55124">
    <property type="entry name" value="Nitrite/Sulfite reductase N-terminal domain-like"/>
    <property type="match status" value="2"/>
</dbReference>
<dbReference type="FunFam" id="3.30.413.10:FF:000014">
    <property type="entry name" value="Sulfite reductase [ferredoxin], chloroplastic"/>
    <property type="match status" value="1"/>
</dbReference>
<dbReference type="Gene3D" id="3.30.413.10">
    <property type="entry name" value="Sulfite Reductase Hemoprotein, domain 1"/>
    <property type="match status" value="2"/>
</dbReference>
<keyword evidence="11" id="KW-0883">Thioether bond</keyword>
<evidence type="ECO:0000256" key="16">
    <source>
        <dbReference type="ARBA" id="ARBA00049518"/>
    </source>
</evidence>
<comment type="subcellular location">
    <subcellularLocation>
        <location evidence="5">Plastid</location>
        <location evidence="5">Chloroplast stroma</location>
        <location evidence="5">Chloroplast nucleoid</location>
    </subcellularLocation>
</comment>
<feature type="domain" description="Nitrite/Sulfite reductase ferredoxin-like" evidence="18">
    <location>
        <begin position="448"/>
        <end position="511"/>
    </location>
</feature>
<keyword evidence="20" id="KW-1185">Reference proteome</keyword>
<evidence type="ECO:0000256" key="2">
    <source>
        <dbReference type="ARBA" id="ARBA00001966"/>
    </source>
</evidence>
<keyword evidence="9" id="KW-0349">Heme</keyword>
<keyword evidence="8" id="KW-0004">4Fe-4S</keyword>
<dbReference type="NCBIfam" id="TIGR02042">
    <property type="entry name" value="sir"/>
    <property type="match status" value="1"/>
</dbReference>
<dbReference type="PANTHER" id="PTHR11493:SF47">
    <property type="entry name" value="SULFITE REDUCTASE [NADPH] SUBUNIT BETA"/>
    <property type="match status" value="1"/>
</dbReference>
<comment type="subunit">
    <text evidence="15">Monomer. Interacts with ferredoxin.</text>
</comment>
<protein>
    <recommendedName>
        <fullName evidence="7">assimilatory sulfite reductase (ferredoxin)</fullName>
        <ecNumber evidence="7">1.8.7.1</ecNumber>
    </recommendedName>
</protein>
<comment type="similarity">
    <text evidence="6">Belongs to the nitrite and sulfite reductase 4Fe-4S domain family.</text>
</comment>
<dbReference type="AlphaFoldDB" id="A0AAW1RG79"/>
<comment type="cofactor">
    <cofactor evidence="1">
        <name>siroheme</name>
        <dbReference type="ChEBI" id="CHEBI:60052"/>
    </cofactor>
</comment>
<evidence type="ECO:0000256" key="4">
    <source>
        <dbReference type="ARBA" id="ARBA00003329"/>
    </source>
</evidence>
<dbReference type="PRINTS" id="PR00397">
    <property type="entry name" value="SIROHAEM"/>
</dbReference>
<gene>
    <name evidence="19" type="ORF">WJX74_006039</name>
</gene>
<dbReference type="GO" id="GO:0000103">
    <property type="term" value="P:sulfate assimilation"/>
    <property type="evidence" value="ECO:0007669"/>
    <property type="project" value="TreeGrafter"/>
</dbReference>
<dbReference type="GO" id="GO:0042644">
    <property type="term" value="C:chloroplast nucleoid"/>
    <property type="evidence" value="ECO:0007669"/>
    <property type="project" value="UniProtKB-SubCell"/>
</dbReference>
<evidence type="ECO:0000313" key="20">
    <source>
        <dbReference type="Proteomes" id="UP001438707"/>
    </source>
</evidence>
<dbReference type="PROSITE" id="PS00365">
    <property type="entry name" value="NIR_SIR"/>
    <property type="match status" value="1"/>
</dbReference>
<evidence type="ECO:0000259" key="18">
    <source>
        <dbReference type="Pfam" id="PF03460"/>
    </source>
</evidence>
<dbReference type="GO" id="GO:0051539">
    <property type="term" value="F:4 iron, 4 sulfur cluster binding"/>
    <property type="evidence" value="ECO:0007669"/>
    <property type="project" value="UniProtKB-KW"/>
</dbReference>
<dbReference type="GO" id="GO:0050311">
    <property type="term" value="F:sulfite reductase (ferredoxin) activity"/>
    <property type="evidence" value="ECO:0007669"/>
    <property type="project" value="UniProtKB-EC"/>
</dbReference>
<dbReference type="Pfam" id="PF03460">
    <property type="entry name" value="NIR_SIR_ferr"/>
    <property type="match status" value="2"/>
</dbReference>
<evidence type="ECO:0000256" key="12">
    <source>
        <dbReference type="ARBA" id="ARBA00023002"/>
    </source>
</evidence>
<dbReference type="FunFam" id="3.30.413.10:FF:000008">
    <property type="entry name" value="Sulfite reductase [ferredoxin], chloroplastic"/>
    <property type="match status" value="1"/>
</dbReference>
<keyword evidence="14" id="KW-0411">Iron-sulfur</keyword>
<comment type="function">
    <text evidence="4">Essential protein with sulfite reductase activity required in assimilatory sulfate reduction pathway during both primary and secondary metabolism and thus involved in development and growth.</text>
</comment>
<dbReference type="InterPro" id="IPR045169">
    <property type="entry name" value="NO2/SO3_Rdtase_4Fe4S_prot"/>
</dbReference>
<feature type="domain" description="Nitrite/Sulfite reductase ferredoxin-like" evidence="18">
    <location>
        <begin position="153"/>
        <end position="208"/>
    </location>
</feature>
<dbReference type="Pfam" id="PF01077">
    <property type="entry name" value="NIR_SIR"/>
    <property type="match status" value="1"/>
</dbReference>
<evidence type="ECO:0000256" key="8">
    <source>
        <dbReference type="ARBA" id="ARBA00022485"/>
    </source>
</evidence>
<feature type="domain" description="Nitrite/sulphite reductase 4Fe-4S" evidence="17">
    <location>
        <begin position="252"/>
        <end position="428"/>
    </location>
</feature>
<name>A0AAW1RG79_9CHLO</name>
<dbReference type="GO" id="GO:0046872">
    <property type="term" value="F:metal ion binding"/>
    <property type="evidence" value="ECO:0007669"/>
    <property type="project" value="UniProtKB-KW"/>
</dbReference>
<dbReference type="PANTHER" id="PTHR11493">
    <property type="entry name" value="SULFITE REDUCTASE [NADPH] SUBUNIT BETA-RELATED"/>
    <property type="match status" value="1"/>
</dbReference>
<evidence type="ECO:0000256" key="6">
    <source>
        <dbReference type="ARBA" id="ARBA00010429"/>
    </source>
</evidence>
<dbReference type="GO" id="GO:0020037">
    <property type="term" value="F:heme binding"/>
    <property type="evidence" value="ECO:0007669"/>
    <property type="project" value="InterPro"/>
</dbReference>
<evidence type="ECO:0000256" key="11">
    <source>
        <dbReference type="ARBA" id="ARBA00022784"/>
    </source>
</evidence>
<dbReference type="NCBIfam" id="NF010029">
    <property type="entry name" value="PRK13504.1"/>
    <property type="match status" value="1"/>
</dbReference>
<comment type="catalytic activity">
    <reaction evidence="16">
        <text>hydrogen sulfide + 6 oxidized [2Fe-2S]-[ferredoxin] + 3 H2O = sulfite + 6 reduced [2Fe-2S]-[ferredoxin] + 7 H(+)</text>
        <dbReference type="Rhea" id="RHEA:23132"/>
        <dbReference type="Rhea" id="RHEA-COMP:10000"/>
        <dbReference type="Rhea" id="RHEA-COMP:10001"/>
        <dbReference type="ChEBI" id="CHEBI:15377"/>
        <dbReference type="ChEBI" id="CHEBI:15378"/>
        <dbReference type="ChEBI" id="CHEBI:17359"/>
        <dbReference type="ChEBI" id="CHEBI:29919"/>
        <dbReference type="ChEBI" id="CHEBI:33737"/>
        <dbReference type="ChEBI" id="CHEBI:33738"/>
        <dbReference type="EC" id="1.8.7.1"/>
    </reaction>
</comment>
<dbReference type="EC" id="1.8.7.1" evidence="7"/>
<evidence type="ECO:0000256" key="3">
    <source>
        <dbReference type="ARBA" id="ARBA00002010"/>
    </source>
</evidence>